<dbReference type="AlphaFoldDB" id="A0A1R4HA37"/>
<protein>
    <submittedName>
        <fullName evidence="1">Uncharacterized protein</fullName>
    </submittedName>
</protein>
<name>A0A1R4HA37_9GAMM</name>
<gene>
    <name evidence="1" type="ORF">CRENPOLYSF1_330023</name>
</gene>
<proteinExistence type="predicted"/>
<dbReference type="EMBL" id="FUKI01000108">
    <property type="protein sequence ID" value="SJM92720.1"/>
    <property type="molecule type" value="Genomic_DNA"/>
</dbReference>
<accession>A0A1R4HA37</accession>
<dbReference type="Proteomes" id="UP000195667">
    <property type="component" value="Unassembled WGS sequence"/>
</dbReference>
<evidence type="ECO:0000313" key="1">
    <source>
        <dbReference type="EMBL" id="SJM92720.1"/>
    </source>
</evidence>
<evidence type="ECO:0000313" key="2">
    <source>
        <dbReference type="Proteomes" id="UP000195667"/>
    </source>
</evidence>
<organism evidence="1 2">
    <name type="scientific">Crenothrix polyspora</name>
    <dbReference type="NCBI Taxonomy" id="360316"/>
    <lineage>
        <taxon>Bacteria</taxon>
        <taxon>Pseudomonadati</taxon>
        <taxon>Pseudomonadota</taxon>
        <taxon>Gammaproteobacteria</taxon>
        <taxon>Methylococcales</taxon>
        <taxon>Crenotrichaceae</taxon>
        <taxon>Crenothrix</taxon>
    </lineage>
</organism>
<keyword evidence="2" id="KW-1185">Reference proteome</keyword>
<sequence length="45" mass="5050">MSAVIGRLSFVVIIQSPFFKGRSEHIAFFKLILGLQRFHSSIVTA</sequence>
<reference evidence="2" key="1">
    <citation type="submission" date="2017-02" db="EMBL/GenBank/DDBJ databases">
        <authorList>
            <person name="Daims H."/>
        </authorList>
    </citation>
    <scope>NUCLEOTIDE SEQUENCE [LARGE SCALE GENOMIC DNA]</scope>
</reference>